<dbReference type="Proteomes" id="UP001432014">
    <property type="component" value="Chromosome"/>
</dbReference>
<name>A0ABZ1W9J2_9ACTN</name>
<evidence type="ECO:0000313" key="2">
    <source>
        <dbReference type="EMBL" id="WUS57527.1"/>
    </source>
</evidence>
<reference evidence="2 3" key="1">
    <citation type="submission" date="2022-10" db="EMBL/GenBank/DDBJ databases">
        <title>The complete genomes of actinobacterial strains from the NBC collection.</title>
        <authorList>
            <person name="Joergensen T.S."/>
            <person name="Alvarez Arevalo M."/>
            <person name="Sterndorff E.B."/>
            <person name="Faurdal D."/>
            <person name="Vuksanovic O."/>
            <person name="Mourched A.-S."/>
            <person name="Charusanti P."/>
            <person name="Shaw S."/>
            <person name="Blin K."/>
            <person name="Weber T."/>
        </authorList>
    </citation>
    <scope>NUCLEOTIDE SEQUENCE [LARGE SCALE GENOMIC DNA]</scope>
    <source>
        <strain evidence="2 3">NBC_01247</strain>
    </source>
</reference>
<dbReference type="EMBL" id="CP108482">
    <property type="protein sequence ID" value="WUS57527.1"/>
    <property type="molecule type" value="Genomic_DNA"/>
</dbReference>
<accession>A0ABZ1W9J2</accession>
<evidence type="ECO:0000313" key="3">
    <source>
        <dbReference type="Proteomes" id="UP001432014"/>
    </source>
</evidence>
<gene>
    <name evidence="2" type="ORF">OG469_19645</name>
</gene>
<feature type="region of interest" description="Disordered" evidence="1">
    <location>
        <begin position="1"/>
        <end position="22"/>
    </location>
</feature>
<keyword evidence="3" id="KW-1185">Reference proteome</keyword>
<evidence type="ECO:0000256" key="1">
    <source>
        <dbReference type="SAM" id="MobiDB-lite"/>
    </source>
</evidence>
<protein>
    <submittedName>
        <fullName evidence="2">Uncharacterized protein</fullName>
    </submittedName>
</protein>
<dbReference type="RefSeq" id="WP_329496897.1">
    <property type="nucleotide sequence ID" value="NZ_CP108460.1"/>
</dbReference>
<proteinExistence type="predicted"/>
<sequence>MLTLGGPGTLRQRRRTAPATAAELRDVDFAPIRVKIEATPWTSGVPATDAAAERPPAFFCRLPRGRRSRHAEGPTE</sequence>
<organism evidence="2 3">
    <name type="scientific">Kitasatospora herbaricolor</name>
    <dbReference type="NCBI Taxonomy" id="68217"/>
    <lineage>
        <taxon>Bacteria</taxon>
        <taxon>Bacillati</taxon>
        <taxon>Actinomycetota</taxon>
        <taxon>Actinomycetes</taxon>
        <taxon>Kitasatosporales</taxon>
        <taxon>Streptomycetaceae</taxon>
        <taxon>Kitasatospora</taxon>
    </lineage>
</organism>